<comment type="caution">
    <text evidence="2">The sequence shown here is derived from an EMBL/GenBank/DDBJ whole genome shotgun (WGS) entry which is preliminary data.</text>
</comment>
<dbReference type="Proteomes" id="UP000237230">
    <property type="component" value="Unassembled WGS sequence"/>
</dbReference>
<dbReference type="AlphaFoldDB" id="A0A2S3X8F5"/>
<dbReference type="OrthoDB" id="7033453at2"/>
<proteinExistence type="predicted"/>
<name>A0A2S3X8F5_PSEPU</name>
<reference evidence="2 3" key="2">
    <citation type="submission" date="2018-03" db="EMBL/GenBank/DDBJ databases">
        <title>Draft genome of Pseudomonas putida strain KH-21-114.</title>
        <authorList>
            <person name="Yoshizawa S."/>
            <person name="Khan N.H."/>
            <person name="Nishimura M."/>
            <person name="Chiura H.X."/>
            <person name="Ogura Y."/>
            <person name="Hayashi T."/>
            <person name="Kogure K."/>
        </authorList>
    </citation>
    <scope>NUCLEOTIDE SEQUENCE [LARGE SCALE GENOMIC DNA]</scope>
    <source>
        <strain evidence="2 3">KH-21-114</strain>
    </source>
</reference>
<organism evidence="2 3">
    <name type="scientific">Pseudomonas putida</name>
    <name type="common">Arthrobacter siderocapsulatus</name>
    <dbReference type="NCBI Taxonomy" id="303"/>
    <lineage>
        <taxon>Bacteria</taxon>
        <taxon>Pseudomonadati</taxon>
        <taxon>Pseudomonadota</taxon>
        <taxon>Gammaproteobacteria</taxon>
        <taxon>Pseudomonadales</taxon>
        <taxon>Pseudomonadaceae</taxon>
        <taxon>Pseudomonas</taxon>
    </lineage>
</organism>
<feature type="region of interest" description="Disordered" evidence="1">
    <location>
        <begin position="41"/>
        <end position="99"/>
    </location>
</feature>
<dbReference type="EMBL" id="MINH01000016">
    <property type="protein sequence ID" value="POG11808.1"/>
    <property type="molecule type" value="Genomic_DNA"/>
</dbReference>
<evidence type="ECO:0000313" key="3">
    <source>
        <dbReference type="Proteomes" id="UP000237230"/>
    </source>
</evidence>
<reference evidence="2 3" key="1">
    <citation type="submission" date="2016-08" db="EMBL/GenBank/DDBJ databases">
        <authorList>
            <person name="Seilhamer J.J."/>
        </authorList>
    </citation>
    <scope>NUCLEOTIDE SEQUENCE [LARGE SCALE GENOMIC DNA]</scope>
    <source>
        <strain evidence="2 3">KH-21-114</strain>
    </source>
</reference>
<protein>
    <submittedName>
        <fullName evidence="2">Uncharacterized protein</fullName>
    </submittedName>
</protein>
<evidence type="ECO:0000256" key="1">
    <source>
        <dbReference type="SAM" id="MobiDB-lite"/>
    </source>
</evidence>
<feature type="compositionally biased region" description="Acidic residues" evidence="1">
    <location>
        <begin position="83"/>
        <end position="99"/>
    </location>
</feature>
<dbReference type="RefSeq" id="WP_060495042.1">
    <property type="nucleotide sequence ID" value="NZ_MINH01000016.1"/>
</dbReference>
<accession>A0A2S3X8F5</accession>
<evidence type="ECO:0000313" key="2">
    <source>
        <dbReference type="EMBL" id="POG11808.1"/>
    </source>
</evidence>
<sequence>MARVIVKFTGSWRGYSKGEVAGFEEDVAQSLIDGERAELVDAKKAKAGSKPKTPVGKAGGGEGQPGPAATDPSAGGGAGGEPSPDDDANSGGGDDDDKP</sequence>
<gene>
    <name evidence="2" type="ORF">BGP84_00585</name>
</gene>